<feature type="signal peptide" evidence="1">
    <location>
        <begin position="1"/>
        <end position="18"/>
    </location>
</feature>
<feature type="chain" id="PRO_5003230190" description="NHL repeat containing protein" evidence="1">
    <location>
        <begin position="19"/>
        <end position="407"/>
    </location>
</feature>
<dbReference type="RefSeq" id="WP_013580575.1">
    <property type="nucleotide sequence ID" value="NC_015064.1"/>
</dbReference>
<dbReference type="eggNOG" id="COG3391">
    <property type="taxonomic scope" value="Bacteria"/>
</dbReference>
<dbReference type="InterPro" id="IPR011047">
    <property type="entry name" value="Quinoprotein_ADH-like_sf"/>
</dbReference>
<evidence type="ECO:0000313" key="2">
    <source>
        <dbReference type="EMBL" id="ADW69259.1"/>
    </source>
</evidence>
<name>E8X335_GRATM</name>
<proteinExistence type="predicted"/>
<dbReference type="STRING" id="1198114.AciX9_2216"/>
<dbReference type="EMBL" id="CP002480">
    <property type="protein sequence ID" value="ADW69259.1"/>
    <property type="molecule type" value="Genomic_DNA"/>
</dbReference>
<sequence length="407" mass="42865">MKTVVGALALGVTFFSVAPLLSQTPSFYLVPDDVRAQYQRPGVVPYASTAVPGTSAAKPFMSFDIISFDQRTQLMTLSSRSSKAVAIFDGLTGIPIGETPAVFAGVGASNDISGPNGNVIAGDQLWAGDYPSTVRVFDLRANPSNPPQIAVIDTGGTQRADEMDYDPADGLVAVSNGDTAPAFVTLISTKTLKIVKRITFDGSHGTVNASPGGIGSVLFDKNIGKFLISIPQIGDKTDLGAVAVIDPKSGTVEKIFKHIDRCMAAGMAKGPGDNVLIGCDPGFPAPDATFTPLTYVINDKTGAIVARIKEVGGEDEVWYNPGNHRYYTGSRDFFTNAAATKATPVLGVINADTNQWIENVPTGTNAHSVTANPFTNAIFVPLEDPNQVCGPIPGCLGIYHTDYFQGW</sequence>
<dbReference type="KEGG" id="acm:AciX9_2216"/>
<dbReference type="SUPFAM" id="SSF50998">
    <property type="entry name" value="Quinoprotein alcohol dehydrogenase-like"/>
    <property type="match status" value="1"/>
</dbReference>
<dbReference type="InterPro" id="IPR015943">
    <property type="entry name" value="WD40/YVTN_repeat-like_dom_sf"/>
</dbReference>
<gene>
    <name evidence="2" type="ordered locus">AciX9_2216</name>
</gene>
<keyword evidence="3" id="KW-1185">Reference proteome</keyword>
<evidence type="ECO:0008006" key="4">
    <source>
        <dbReference type="Google" id="ProtNLM"/>
    </source>
</evidence>
<accession>E8X335</accession>
<evidence type="ECO:0000313" key="3">
    <source>
        <dbReference type="Proteomes" id="UP000000343"/>
    </source>
</evidence>
<organism evidence="3">
    <name type="scientific">Granulicella tundricola (strain ATCC BAA-1859 / DSM 23138 / MP5ACTX9)</name>
    <dbReference type="NCBI Taxonomy" id="1198114"/>
    <lineage>
        <taxon>Bacteria</taxon>
        <taxon>Pseudomonadati</taxon>
        <taxon>Acidobacteriota</taxon>
        <taxon>Terriglobia</taxon>
        <taxon>Terriglobales</taxon>
        <taxon>Acidobacteriaceae</taxon>
        <taxon>Granulicella</taxon>
    </lineage>
</organism>
<dbReference type="HOGENOM" id="CLU_834029_0_0_0"/>
<dbReference type="OrthoDB" id="9776991at2"/>
<dbReference type="Gene3D" id="2.130.10.10">
    <property type="entry name" value="YVTN repeat-like/Quinoprotein amine dehydrogenase"/>
    <property type="match status" value="1"/>
</dbReference>
<keyword evidence="1" id="KW-0732">Signal</keyword>
<evidence type="ECO:0000256" key="1">
    <source>
        <dbReference type="SAM" id="SignalP"/>
    </source>
</evidence>
<protein>
    <recommendedName>
        <fullName evidence="4">NHL repeat containing protein</fullName>
    </recommendedName>
</protein>
<dbReference type="Proteomes" id="UP000000343">
    <property type="component" value="Chromosome"/>
</dbReference>
<dbReference type="PaxDb" id="1198114-AciX9_2216"/>
<dbReference type="AlphaFoldDB" id="E8X335"/>
<reference evidence="3" key="1">
    <citation type="submission" date="2011-01" db="EMBL/GenBank/DDBJ databases">
        <title>Complete sequence of chromosome of Acidobacterium sp. MP5ACTX9.</title>
        <authorList>
            <consortium name="US DOE Joint Genome Institute"/>
            <person name="Lucas S."/>
            <person name="Copeland A."/>
            <person name="Lapidus A."/>
            <person name="Cheng J.-F."/>
            <person name="Goodwin L."/>
            <person name="Pitluck S."/>
            <person name="Teshima H."/>
            <person name="Detter J.C."/>
            <person name="Han C."/>
            <person name="Tapia R."/>
            <person name="Land M."/>
            <person name="Hauser L."/>
            <person name="Kyrpides N."/>
            <person name="Ivanova N."/>
            <person name="Ovchinnikova G."/>
            <person name="Pagani I."/>
            <person name="Rawat S.R."/>
            <person name="Mannisto M."/>
            <person name="Haggblom M.M."/>
            <person name="Woyke T."/>
        </authorList>
    </citation>
    <scope>NUCLEOTIDE SEQUENCE [LARGE SCALE GENOMIC DNA]</scope>
    <source>
        <strain evidence="3">MP5ACTX9</strain>
    </source>
</reference>